<dbReference type="InParanoid" id="F9X5D0"/>
<evidence type="ECO:0000313" key="1">
    <source>
        <dbReference type="EMBL" id="EGP89649.1"/>
    </source>
</evidence>
<dbReference type="KEGG" id="ztr:MYCGRDRAFT_103539"/>
<reference evidence="1 2" key="1">
    <citation type="journal article" date="2011" name="PLoS Genet.">
        <title>Finished genome of the fungal wheat pathogen Mycosphaerella graminicola reveals dispensome structure, chromosome plasticity, and stealth pathogenesis.</title>
        <authorList>
            <person name="Goodwin S.B."/>
            <person name="Ben M'barek S."/>
            <person name="Dhillon B."/>
            <person name="Wittenberg A.H.J."/>
            <person name="Crane C.F."/>
            <person name="Hane J.K."/>
            <person name="Foster A.J."/>
            <person name="Van der Lee T.A.J."/>
            <person name="Grimwood J."/>
            <person name="Aerts A."/>
            <person name="Antoniw J."/>
            <person name="Bailey A."/>
            <person name="Bluhm B."/>
            <person name="Bowler J."/>
            <person name="Bristow J."/>
            <person name="van der Burgt A."/>
            <person name="Canto-Canche B."/>
            <person name="Churchill A.C.L."/>
            <person name="Conde-Ferraez L."/>
            <person name="Cools H.J."/>
            <person name="Coutinho P.M."/>
            <person name="Csukai M."/>
            <person name="Dehal P."/>
            <person name="De Wit P."/>
            <person name="Donzelli B."/>
            <person name="van de Geest H.C."/>
            <person name="van Ham R.C.H.J."/>
            <person name="Hammond-Kosack K.E."/>
            <person name="Henrissat B."/>
            <person name="Kilian A."/>
            <person name="Kobayashi A.K."/>
            <person name="Koopmann E."/>
            <person name="Kourmpetis Y."/>
            <person name="Kuzniar A."/>
            <person name="Lindquist E."/>
            <person name="Lombard V."/>
            <person name="Maliepaard C."/>
            <person name="Martins N."/>
            <person name="Mehrabi R."/>
            <person name="Nap J.P.H."/>
            <person name="Ponomarenko A."/>
            <person name="Rudd J.J."/>
            <person name="Salamov A."/>
            <person name="Schmutz J."/>
            <person name="Schouten H.J."/>
            <person name="Shapiro H."/>
            <person name="Stergiopoulos I."/>
            <person name="Torriani S.F.F."/>
            <person name="Tu H."/>
            <person name="de Vries R.P."/>
            <person name="Waalwijk C."/>
            <person name="Ware S.B."/>
            <person name="Wiebenga A."/>
            <person name="Zwiers L.-H."/>
            <person name="Oliver R.P."/>
            <person name="Grigoriev I.V."/>
            <person name="Kema G.H.J."/>
        </authorList>
    </citation>
    <scope>NUCLEOTIDE SEQUENCE [LARGE SCALE GENOMIC DNA]</scope>
    <source>
        <strain evidence="2">CBS 115943 / IPO323</strain>
    </source>
</reference>
<dbReference type="RefSeq" id="XP_003854673.1">
    <property type="nucleotide sequence ID" value="XM_003854625.1"/>
</dbReference>
<dbReference type="GeneID" id="13400905"/>
<sequence>MPAGEDSDSGLLRLTLQGFNAWSRRARSQRARARHGIPDDKRSSLRFQPAVVFASSPRSAFDASGASPA</sequence>
<proteinExistence type="predicted"/>
<accession>F9X5D0</accession>
<protein>
    <submittedName>
        <fullName evidence="1">Uncharacterized protein</fullName>
    </submittedName>
</protein>
<gene>
    <name evidence="1" type="ORF">MYCGRDRAFT_103539</name>
</gene>
<dbReference type="HOGENOM" id="CLU_2777839_0_0_1"/>
<name>F9X5D0_ZYMTI</name>
<evidence type="ECO:0000313" key="2">
    <source>
        <dbReference type="Proteomes" id="UP000008062"/>
    </source>
</evidence>
<dbReference type="Proteomes" id="UP000008062">
    <property type="component" value="Chromosome 3"/>
</dbReference>
<dbReference type="AlphaFoldDB" id="F9X5D0"/>
<keyword evidence="2" id="KW-1185">Reference proteome</keyword>
<dbReference type="EMBL" id="CM001198">
    <property type="protein sequence ID" value="EGP89649.1"/>
    <property type="molecule type" value="Genomic_DNA"/>
</dbReference>
<organism evidence="1 2">
    <name type="scientific">Zymoseptoria tritici (strain CBS 115943 / IPO323)</name>
    <name type="common">Speckled leaf blotch fungus</name>
    <name type="synonym">Septoria tritici</name>
    <dbReference type="NCBI Taxonomy" id="336722"/>
    <lineage>
        <taxon>Eukaryota</taxon>
        <taxon>Fungi</taxon>
        <taxon>Dikarya</taxon>
        <taxon>Ascomycota</taxon>
        <taxon>Pezizomycotina</taxon>
        <taxon>Dothideomycetes</taxon>
        <taxon>Dothideomycetidae</taxon>
        <taxon>Mycosphaerellales</taxon>
        <taxon>Mycosphaerellaceae</taxon>
        <taxon>Zymoseptoria</taxon>
    </lineage>
</organism>
<dbReference type="VEuPathDB" id="FungiDB:ZTRI_3.19"/>